<evidence type="ECO:0000259" key="3">
    <source>
        <dbReference type="PROSITE" id="PS51186"/>
    </source>
</evidence>
<dbReference type="GO" id="GO:0016747">
    <property type="term" value="F:acyltransferase activity, transferring groups other than amino-acyl groups"/>
    <property type="evidence" value="ECO:0007669"/>
    <property type="project" value="InterPro"/>
</dbReference>
<gene>
    <name evidence="4" type="ORF">HHL21_20990</name>
</gene>
<sequence length="164" mass="17833">MAIRPTTEEDWEVLREIRLASLADAPRAFGVTYATAAANSEAQWRDRAAGRGPGRFVLAFVDGIAVGMAGAVVSSAAEFNLIAMWVRPEYRGAGVACALVEAVTASAITRGYSRVVLDVSPANERAAAFYRKLGFVFLPEWEALESHPEVTVQKMEWVRQTQDG</sequence>
<feature type="domain" description="N-acetyltransferase" evidence="3">
    <location>
        <begin position="1"/>
        <end position="151"/>
    </location>
</feature>
<keyword evidence="2" id="KW-0012">Acyltransferase</keyword>
<reference evidence="4 5" key="1">
    <citation type="submission" date="2020-04" db="EMBL/GenBank/DDBJ databases">
        <title>Massilia sp. RP-1-19 isolated from soil.</title>
        <authorList>
            <person name="Dahal R.H."/>
        </authorList>
    </citation>
    <scope>NUCLEOTIDE SEQUENCE [LARGE SCALE GENOMIC DNA]</scope>
    <source>
        <strain evidence="4 5">RP-1-19</strain>
    </source>
</reference>
<dbReference type="PANTHER" id="PTHR43877">
    <property type="entry name" value="AMINOALKYLPHOSPHONATE N-ACETYLTRANSFERASE-RELATED-RELATED"/>
    <property type="match status" value="1"/>
</dbReference>
<keyword evidence="1 4" id="KW-0808">Transferase</keyword>
<dbReference type="PROSITE" id="PS51186">
    <property type="entry name" value="GNAT"/>
    <property type="match status" value="1"/>
</dbReference>
<dbReference type="AlphaFoldDB" id="A0A848HTZ1"/>
<dbReference type="CDD" id="cd04301">
    <property type="entry name" value="NAT_SF"/>
    <property type="match status" value="1"/>
</dbReference>
<dbReference type="Pfam" id="PF00583">
    <property type="entry name" value="Acetyltransf_1"/>
    <property type="match status" value="1"/>
</dbReference>
<dbReference type="Proteomes" id="UP000583752">
    <property type="component" value="Unassembled WGS sequence"/>
</dbReference>
<dbReference type="EMBL" id="JABBGG010000019">
    <property type="protein sequence ID" value="NML63519.1"/>
    <property type="molecule type" value="Genomic_DNA"/>
</dbReference>
<evidence type="ECO:0000313" key="5">
    <source>
        <dbReference type="Proteomes" id="UP000583752"/>
    </source>
</evidence>
<dbReference type="SUPFAM" id="SSF55729">
    <property type="entry name" value="Acyl-CoA N-acyltransferases (Nat)"/>
    <property type="match status" value="1"/>
</dbReference>
<evidence type="ECO:0000256" key="2">
    <source>
        <dbReference type="ARBA" id="ARBA00023315"/>
    </source>
</evidence>
<name>A0A848HTZ1_9BURK</name>
<proteinExistence type="predicted"/>
<dbReference type="RefSeq" id="WP_169469551.1">
    <property type="nucleotide sequence ID" value="NZ_JABBGG010000019.1"/>
</dbReference>
<organism evidence="4 5">
    <name type="scientific">Massilia polaris</name>
    <dbReference type="NCBI Taxonomy" id="2728846"/>
    <lineage>
        <taxon>Bacteria</taxon>
        <taxon>Pseudomonadati</taxon>
        <taxon>Pseudomonadota</taxon>
        <taxon>Betaproteobacteria</taxon>
        <taxon>Burkholderiales</taxon>
        <taxon>Oxalobacteraceae</taxon>
        <taxon>Telluria group</taxon>
        <taxon>Massilia</taxon>
    </lineage>
</organism>
<comment type="caution">
    <text evidence="4">The sequence shown here is derived from an EMBL/GenBank/DDBJ whole genome shotgun (WGS) entry which is preliminary data.</text>
</comment>
<keyword evidence="5" id="KW-1185">Reference proteome</keyword>
<accession>A0A848HTZ1</accession>
<evidence type="ECO:0000313" key="4">
    <source>
        <dbReference type="EMBL" id="NML63519.1"/>
    </source>
</evidence>
<evidence type="ECO:0000256" key="1">
    <source>
        <dbReference type="ARBA" id="ARBA00022679"/>
    </source>
</evidence>
<dbReference type="InterPro" id="IPR050832">
    <property type="entry name" value="Bact_Acetyltransf"/>
</dbReference>
<protein>
    <submittedName>
        <fullName evidence="4">GNAT family N-acetyltransferase</fullName>
    </submittedName>
</protein>
<dbReference type="PANTHER" id="PTHR43877:SF2">
    <property type="entry name" value="AMINOALKYLPHOSPHONATE N-ACETYLTRANSFERASE-RELATED"/>
    <property type="match status" value="1"/>
</dbReference>
<dbReference type="InterPro" id="IPR000182">
    <property type="entry name" value="GNAT_dom"/>
</dbReference>
<dbReference type="InterPro" id="IPR016181">
    <property type="entry name" value="Acyl_CoA_acyltransferase"/>
</dbReference>
<dbReference type="Gene3D" id="3.40.630.30">
    <property type="match status" value="1"/>
</dbReference>